<sequence length="59" mass="6800">TEMPQKLIPNQHTINSKQFLRFSSVRYNRLKNKRLAEYLRIRGNDLATVPISAICGAVK</sequence>
<keyword evidence="2" id="KW-1185">Reference proteome</keyword>
<evidence type="ECO:0008006" key="3">
    <source>
        <dbReference type="Google" id="ProtNLM"/>
    </source>
</evidence>
<evidence type="ECO:0000313" key="2">
    <source>
        <dbReference type="Proteomes" id="UP001169458"/>
    </source>
</evidence>
<dbReference type="EMBL" id="JAUDEN010000074">
    <property type="protein sequence ID" value="MDM8326512.1"/>
    <property type="molecule type" value="Genomic_DNA"/>
</dbReference>
<evidence type="ECO:0000313" key="1">
    <source>
        <dbReference type="EMBL" id="MDM8326512.1"/>
    </source>
</evidence>
<reference evidence="2" key="2">
    <citation type="submission" date="2023-07" db="EMBL/GenBank/DDBJ databases">
        <title>Identification and characterization of horizontal gene transfer across gut microbiota members of farm animals based on homology search.</title>
        <authorList>
            <person name="Schwarzerova J."/>
            <person name="Nykrynova M."/>
            <person name="Jureckova K."/>
            <person name="Cejkova D."/>
            <person name="Rychlik I."/>
        </authorList>
    </citation>
    <scope>NUCLEOTIDE SEQUENCE [LARGE SCALE GENOMIC DNA]</scope>
    <source>
        <strain evidence="2">109_WCHN</strain>
    </source>
</reference>
<proteinExistence type="predicted"/>
<protein>
    <recommendedName>
        <fullName evidence="3">Transposase</fullName>
    </recommendedName>
</protein>
<reference evidence="1 2" key="1">
    <citation type="submission" date="2023-06" db="EMBL/GenBank/DDBJ databases">
        <authorList>
            <person name="Zeman M."/>
            <person name="Kubasova T."/>
            <person name="Jahodarova E."/>
            <person name="Nykrynova M."/>
            <person name="Rychlik I."/>
        </authorList>
    </citation>
    <scope>NUCLEOTIDE SEQUENCE [LARGE SCALE GENOMIC DNA]</scope>
    <source>
        <strain evidence="1 2">109_WCHN</strain>
    </source>
</reference>
<comment type="caution">
    <text evidence="1">The sequence shown here is derived from an EMBL/GenBank/DDBJ whole genome shotgun (WGS) entry which is preliminary data.</text>
</comment>
<organism evidence="1 2">
    <name type="scientific">Bacteroides gallinaceum</name>
    <dbReference type="NCBI Taxonomy" id="1462571"/>
    <lineage>
        <taxon>Bacteria</taxon>
        <taxon>Pseudomonadati</taxon>
        <taxon>Bacteroidota</taxon>
        <taxon>Bacteroidia</taxon>
        <taxon>Bacteroidales</taxon>
        <taxon>Bacteroidaceae</taxon>
        <taxon>Bacteroides</taxon>
    </lineage>
</organism>
<feature type="non-terminal residue" evidence="1">
    <location>
        <position position="1"/>
    </location>
</feature>
<name>A0ABT7VJM1_9BACE</name>
<accession>A0ABT7VJM1</accession>
<dbReference type="Proteomes" id="UP001169458">
    <property type="component" value="Unassembled WGS sequence"/>
</dbReference>
<gene>
    <name evidence="1" type="ORF">QUW60_15020</name>
</gene>